<evidence type="ECO:0000313" key="1">
    <source>
        <dbReference type="EMBL" id="KAE9976890.1"/>
    </source>
</evidence>
<name>A0A8H3UW92_VENIN</name>
<keyword evidence="4" id="KW-1185">Reference proteome</keyword>
<dbReference type="Proteomes" id="UP000447873">
    <property type="component" value="Unassembled WGS sequence"/>
</dbReference>
<proteinExistence type="predicted"/>
<dbReference type="EMBL" id="WNWR01000350">
    <property type="protein sequence ID" value="KAE9981978.1"/>
    <property type="molecule type" value="Genomic_DNA"/>
</dbReference>
<dbReference type="AlphaFoldDB" id="A0A8H3UW92"/>
<evidence type="ECO:0000313" key="3">
    <source>
        <dbReference type="Proteomes" id="UP000447873"/>
    </source>
</evidence>
<evidence type="ECO:0000313" key="2">
    <source>
        <dbReference type="EMBL" id="KAE9981978.1"/>
    </source>
</evidence>
<gene>
    <name evidence="2" type="ORF">EG327_006042</name>
    <name evidence="1" type="ORF">EG328_002350</name>
</gene>
<accession>A0A8H3UW92</accession>
<protein>
    <submittedName>
        <fullName evidence="1">Uncharacterized protein</fullName>
    </submittedName>
</protein>
<reference evidence="1 3" key="1">
    <citation type="submission" date="2018-12" db="EMBL/GenBank/DDBJ databases">
        <title>Venturia inaequalis Genome Resource.</title>
        <authorList>
            <person name="Lichtner F.J."/>
        </authorList>
    </citation>
    <scope>NUCLEOTIDE SEQUENCE [LARGE SCALE GENOMIC DNA]</scope>
    <source>
        <strain evidence="1 3">120213</strain>
        <strain evidence="2 4">DMI_063113</strain>
    </source>
</reference>
<sequence length="251" mass="28108">MHTRLEPAKYINGVFYFPGWELWDKTFHTPDKIEGKVIGSVNNIVKGSSRKIHHCVNGDHTPIPSCFAEKGHMSWCIQKDEKTGLPCGKQCRNNRGICQWHTLTRPLEAKNKQGDRGQEAIFEQLVIATEAHREVGQANEILHAEEPAQTDEPVQSEEPVRAGEAVQAEEPVGIEALADGPIENEEISKADLEPWKVFTEPEKPYVEKHEPNAKTGKGAKTVQRKHQKAMHAMKTAFNLIHGKTMAVNGKK</sequence>
<organism evidence="1 3">
    <name type="scientific">Venturia inaequalis</name>
    <name type="common">Apple scab fungus</name>
    <dbReference type="NCBI Taxonomy" id="5025"/>
    <lineage>
        <taxon>Eukaryota</taxon>
        <taxon>Fungi</taxon>
        <taxon>Dikarya</taxon>
        <taxon>Ascomycota</taxon>
        <taxon>Pezizomycotina</taxon>
        <taxon>Dothideomycetes</taxon>
        <taxon>Pleosporomycetidae</taxon>
        <taxon>Venturiales</taxon>
        <taxon>Venturiaceae</taxon>
        <taxon>Venturia</taxon>
    </lineage>
</organism>
<dbReference type="Proteomes" id="UP000490939">
    <property type="component" value="Unassembled WGS sequence"/>
</dbReference>
<dbReference type="EMBL" id="WNWS01000164">
    <property type="protein sequence ID" value="KAE9976890.1"/>
    <property type="molecule type" value="Genomic_DNA"/>
</dbReference>
<comment type="caution">
    <text evidence="1">The sequence shown here is derived from an EMBL/GenBank/DDBJ whole genome shotgun (WGS) entry which is preliminary data.</text>
</comment>
<evidence type="ECO:0000313" key="4">
    <source>
        <dbReference type="Proteomes" id="UP000490939"/>
    </source>
</evidence>